<proteinExistence type="predicted"/>
<evidence type="ECO:0000313" key="1">
    <source>
        <dbReference type="EMBL" id="SVA92489.1"/>
    </source>
</evidence>
<dbReference type="AlphaFoldDB" id="A0A381ZTG3"/>
<dbReference type="EMBL" id="UINC01022575">
    <property type="protein sequence ID" value="SVA92489.1"/>
    <property type="molecule type" value="Genomic_DNA"/>
</dbReference>
<name>A0A381ZTG3_9ZZZZ</name>
<organism evidence="1">
    <name type="scientific">marine metagenome</name>
    <dbReference type="NCBI Taxonomy" id="408172"/>
    <lineage>
        <taxon>unclassified sequences</taxon>
        <taxon>metagenomes</taxon>
        <taxon>ecological metagenomes</taxon>
    </lineage>
</organism>
<accession>A0A381ZTG3</accession>
<gene>
    <name evidence="1" type="ORF">METZ01_LOCUS145343</name>
</gene>
<reference evidence="1" key="1">
    <citation type="submission" date="2018-05" db="EMBL/GenBank/DDBJ databases">
        <authorList>
            <person name="Lanie J.A."/>
            <person name="Ng W.-L."/>
            <person name="Kazmierczak K.M."/>
            <person name="Andrzejewski T.M."/>
            <person name="Davidsen T.M."/>
            <person name="Wayne K.J."/>
            <person name="Tettelin H."/>
            <person name="Glass J.I."/>
            <person name="Rusch D."/>
            <person name="Podicherti R."/>
            <person name="Tsui H.-C.T."/>
            <person name="Winkler M.E."/>
        </authorList>
    </citation>
    <scope>NUCLEOTIDE SEQUENCE</scope>
</reference>
<sequence length="205" mass="22492">MAIIANIVAKPILSKTDLAVSRVRQMATIREKHGFQARVVQYASGPNADCIGLQAMAKDFTSFGKGYASFIKDPDYQELMSQRQSDPAVEIVSRNIYRTVYGEPNWSDYPVSLQRSYHLPVHNLSKALDILAKVDNLTGDNTNLIAAVPVTGPEMSAMTAVYQFRSFEDSGKALDEVGLSSEFRALAEEASELGELRTAQILSAI</sequence>
<dbReference type="Gene3D" id="3.30.70.100">
    <property type="match status" value="1"/>
</dbReference>
<protein>
    <recommendedName>
        <fullName evidence="2">NIPSNAP domain-containing protein</fullName>
    </recommendedName>
</protein>
<evidence type="ECO:0008006" key="2">
    <source>
        <dbReference type="Google" id="ProtNLM"/>
    </source>
</evidence>